<proteinExistence type="predicted"/>
<dbReference type="EMBL" id="JTDY01004983">
    <property type="protein sequence ID" value="KOB67513.1"/>
    <property type="molecule type" value="Genomic_DNA"/>
</dbReference>
<evidence type="ECO:0000313" key="2">
    <source>
        <dbReference type="Proteomes" id="UP000037510"/>
    </source>
</evidence>
<comment type="caution">
    <text evidence="1">The sequence shown here is derived from an EMBL/GenBank/DDBJ whole genome shotgun (WGS) entry which is preliminary data.</text>
</comment>
<accession>A0A0L7KWA2</accession>
<name>A0A0L7KWA2_OPEBR</name>
<keyword evidence="2" id="KW-1185">Reference proteome</keyword>
<sequence>MLDLRGEKPHRITLCPNATRWELFRAIVTQKSVTECECTKIMCVAKFWQLTNNRSIFESPLLPILPVVRLVDEVAVFVSICLDVELVRVLLGAVAIQRSQCAAGTDLQARKGWFAAAVAEPNVDPETAPSVPSQPLTSFTSSAKTLLRHRRRYHRGKSPCPRPRSGRVRRRRWDDLYHEVFRQPPWNARGRHAFTGSCRR</sequence>
<organism evidence="1 2">
    <name type="scientific">Operophtera brumata</name>
    <name type="common">Winter moth</name>
    <name type="synonym">Phalaena brumata</name>
    <dbReference type="NCBI Taxonomy" id="104452"/>
    <lineage>
        <taxon>Eukaryota</taxon>
        <taxon>Metazoa</taxon>
        <taxon>Ecdysozoa</taxon>
        <taxon>Arthropoda</taxon>
        <taxon>Hexapoda</taxon>
        <taxon>Insecta</taxon>
        <taxon>Pterygota</taxon>
        <taxon>Neoptera</taxon>
        <taxon>Endopterygota</taxon>
        <taxon>Lepidoptera</taxon>
        <taxon>Glossata</taxon>
        <taxon>Ditrysia</taxon>
        <taxon>Geometroidea</taxon>
        <taxon>Geometridae</taxon>
        <taxon>Larentiinae</taxon>
        <taxon>Operophtera</taxon>
    </lineage>
</organism>
<evidence type="ECO:0000313" key="1">
    <source>
        <dbReference type="EMBL" id="KOB67513.1"/>
    </source>
</evidence>
<reference evidence="1 2" key="1">
    <citation type="journal article" date="2015" name="Genome Biol. Evol.">
        <title>The genome of winter moth (Operophtera brumata) provides a genomic perspective on sexual dimorphism and phenology.</title>
        <authorList>
            <person name="Derks M.F."/>
            <person name="Smit S."/>
            <person name="Salis L."/>
            <person name="Schijlen E."/>
            <person name="Bossers A."/>
            <person name="Mateman C."/>
            <person name="Pijl A.S."/>
            <person name="de Ridder D."/>
            <person name="Groenen M.A."/>
            <person name="Visser M.E."/>
            <person name="Megens H.J."/>
        </authorList>
    </citation>
    <scope>NUCLEOTIDE SEQUENCE [LARGE SCALE GENOMIC DNA]</scope>
    <source>
        <strain evidence="1">WM2013NL</strain>
        <tissue evidence="1">Head and thorax</tissue>
    </source>
</reference>
<gene>
    <name evidence="1" type="ORF">OBRU01_19904</name>
</gene>
<dbReference type="AlphaFoldDB" id="A0A0L7KWA2"/>
<dbReference type="Proteomes" id="UP000037510">
    <property type="component" value="Unassembled WGS sequence"/>
</dbReference>
<protein>
    <submittedName>
        <fullName evidence="1">Uncharacterized protein</fullName>
    </submittedName>
</protein>